<dbReference type="EnsemblProtists" id="EOD18403">
    <property type="protein sequence ID" value="EOD18403"/>
    <property type="gene ID" value="EMIHUDRAFT_448047"/>
</dbReference>
<dbReference type="Proteomes" id="UP000013827">
    <property type="component" value="Unassembled WGS sequence"/>
</dbReference>
<dbReference type="GeneID" id="17262480"/>
<dbReference type="GeneID" id="19046404"/>
<dbReference type="HOGENOM" id="CLU_2216849_0_0_1"/>
<accession>A0A0D3IYI5</accession>
<dbReference type="KEGG" id="ehx:EMIHUDRAFT_451532"/>
<dbReference type="KEGG" id="ehx:EMIHUDRAFT_448047"/>
<protein>
    <submittedName>
        <fullName evidence="1">Uncharacterized protein</fullName>
    </submittedName>
</protein>
<evidence type="ECO:0000313" key="1">
    <source>
        <dbReference type="EnsemblProtists" id="EOD16320"/>
    </source>
</evidence>
<sequence length="107" mass="11669">RSTAVGLSGLALPNDLSTTSPARASGSASLFLRTAREADVHLNTYTDVRRRRRCSFVSPDRQSTLGGCALPRPLRCASRRCRAAFGQLLLWRGRGEGRARVPLSSRD</sequence>
<proteinExistence type="predicted"/>
<dbReference type="RefSeq" id="XP_005770832.1">
    <property type="nucleotide sequence ID" value="XM_005770775.1"/>
</dbReference>
<evidence type="ECO:0000313" key="2">
    <source>
        <dbReference type="Proteomes" id="UP000013827"/>
    </source>
</evidence>
<name>A0A0D3IYI5_EMIH1</name>
<keyword evidence="2" id="KW-1185">Reference proteome</keyword>
<reference evidence="2" key="1">
    <citation type="journal article" date="2013" name="Nature">
        <title>Pan genome of the phytoplankton Emiliania underpins its global distribution.</title>
        <authorList>
            <person name="Read B.A."/>
            <person name="Kegel J."/>
            <person name="Klute M.J."/>
            <person name="Kuo A."/>
            <person name="Lefebvre S.C."/>
            <person name="Maumus F."/>
            <person name="Mayer C."/>
            <person name="Miller J."/>
            <person name="Monier A."/>
            <person name="Salamov A."/>
            <person name="Young J."/>
            <person name="Aguilar M."/>
            <person name="Claverie J.M."/>
            <person name="Frickenhaus S."/>
            <person name="Gonzalez K."/>
            <person name="Herman E.K."/>
            <person name="Lin Y.C."/>
            <person name="Napier J."/>
            <person name="Ogata H."/>
            <person name="Sarno A.F."/>
            <person name="Shmutz J."/>
            <person name="Schroeder D."/>
            <person name="de Vargas C."/>
            <person name="Verret F."/>
            <person name="von Dassow P."/>
            <person name="Valentin K."/>
            <person name="Van de Peer Y."/>
            <person name="Wheeler G."/>
            <person name="Dacks J.B."/>
            <person name="Delwiche C.F."/>
            <person name="Dyhrman S.T."/>
            <person name="Glockner G."/>
            <person name="John U."/>
            <person name="Richards T."/>
            <person name="Worden A.Z."/>
            <person name="Zhang X."/>
            <person name="Grigoriev I.V."/>
            <person name="Allen A.E."/>
            <person name="Bidle K."/>
            <person name="Borodovsky M."/>
            <person name="Bowler C."/>
            <person name="Brownlee C."/>
            <person name="Cock J.M."/>
            <person name="Elias M."/>
            <person name="Gladyshev V.N."/>
            <person name="Groth M."/>
            <person name="Guda C."/>
            <person name="Hadaegh A."/>
            <person name="Iglesias-Rodriguez M.D."/>
            <person name="Jenkins J."/>
            <person name="Jones B.M."/>
            <person name="Lawson T."/>
            <person name="Leese F."/>
            <person name="Lindquist E."/>
            <person name="Lobanov A."/>
            <person name="Lomsadze A."/>
            <person name="Malik S.B."/>
            <person name="Marsh M.E."/>
            <person name="Mackinder L."/>
            <person name="Mock T."/>
            <person name="Mueller-Roeber B."/>
            <person name="Pagarete A."/>
            <person name="Parker M."/>
            <person name="Probert I."/>
            <person name="Quesneville H."/>
            <person name="Raines C."/>
            <person name="Rensing S.A."/>
            <person name="Riano-Pachon D.M."/>
            <person name="Richier S."/>
            <person name="Rokitta S."/>
            <person name="Shiraiwa Y."/>
            <person name="Soanes D.M."/>
            <person name="van der Giezen M."/>
            <person name="Wahlund T.M."/>
            <person name="Williams B."/>
            <person name="Wilson W."/>
            <person name="Wolfe G."/>
            <person name="Wurch L.L."/>
        </authorList>
    </citation>
    <scope>NUCLEOTIDE SEQUENCE</scope>
</reference>
<dbReference type="AlphaFoldDB" id="A0A0D3IYI5"/>
<dbReference type="EnsemblProtists" id="EOD16320">
    <property type="protein sequence ID" value="EOD16320"/>
    <property type="gene ID" value="EMIHUDRAFT_451532"/>
</dbReference>
<dbReference type="PaxDb" id="2903-EOD16320"/>
<organism evidence="1 2">
    <name type="scientific">Emiliania huxleyi (strain CCMP1516)</name>
    <dbReference type="NCBI Taxonomy" id="280463"/>
    <lineage>
        <taxon>Eukaryota</taxon>
        <taxon>Haptista</taxon>
        <taxon>Haptophyta</taxon>
        <taxon>Prymnesiophyceae</taxon>
        <taxon>Isochrysidales</taxon>
        <taxon>Noelaerhabdaceae</taxon>
        <taxon>Emiliania</taxon>
    </lineage>
</organism>
<reference evidence="1" key="2">
    <citation type="submission" date="2024-10" db="UniProtKB">
        <authorList>
            <consortium name="EnsemblProtists"/>
        </authorList>
    </citation>
    <scope>IDENTIFICATION</scope>
</reference>
<dbReference type="RefSeq" id="XP_005768749.1">
    <property type="nucleotide sequence ID" value="XM_005768692.1"/>
</dbReference>